<dbReference type="EMBL" id="CP150096">
    <property type="protein sequence ID" value="WZN49046.1"/>
    <property type="molecule type" value="Genomic_DNA"/>
</dbReference>
<reference evidence="1 2" key="1">
    <citation type="submission" date="2024-03" db="EMBL/GenBank/DDBJ databases">
        <title>Chitinophaga caseinilytica sp. nov., a casein hydrolysing bacterium isolated from forest soil.</title>
        <authorList>
            <person name="Lee D.S."/>
            <person name="Han D.M."/>
            <person name="Baek J.H."/>
            <person name="Choi D.G."/>
            <person name="Jeon J.H."/>
            <person name="Jeon C.O."/>
        </authorList>
    </citation>
    <scope>NUCLEOTIDE SEQUENCE [LARGE SCALE GENOMIC DNA]</scope>
    <source>
        <strain evidence="1 2">KACC 19118</strain>
    </source>
</reference>
<name>A0ABZ2ZE92_9BACT</name>
<dbReference type="Gene3D" id="2.60.40.1740">
    <property type="entry name" value="hypothetical protein (bacova_03559)"/>
    <property type="match status" value="1"/>
</dbReference>
<sequence length="387" mass="44303">MKRIQNIFLGLIATVVFNACGKNDYENKEFYKQEVYIISSESTSAVEREISDIQVHTFVDTLKYLNEQYDSDTIIDDKTFMAEIKFKVGIGGSLPAAEKVRVVVGFDNEALEDYNILKNADKIIPAATEYMSSKPFDDKEGGFVIEIEKGSASASLIFTVPVERAKMETYEKFAFPLKVLRADNVPLSRQFTNFMIAGLRVDKDKTVNWSGFPIPKIPTGRYTSVQIMGNPGENNTDGRTRKYKYITPLSVTDDPKLNDKYMVWGTSAWSFEMFGFHSAGYMYNVLTLVDKNYGIYRMDPILPGNNDFPYHTFAYATTQEPSEENFYDPRLKTLTLHYKNVIGEDYTDVLTFESEDLTLNPVRGGSFYQPQSWEQVRSRGYKYWLPL</sequence>
<accession>A0ABZ2ZE92</accession>
<organism evidence="1 2">
    <name type="scientific">Chitinophaga caseinilytica</name>
    <dbReference type="NCBI Taxonomy" id="2267521"/>
    <lineage>
        <taxon>Bacteria</taxon>
        <taxon>Pseudomonadati</taxon>
        <taxon>Bacteroidota</taxon>
        <taxon>Chitinophagia</taxon>
        <taxon>Chitinophagales</taxon>
        <taxon>Chitinophagaceae</taxon>
        <taxon>Chitinophaga</taxon>
    </lineage>
</organism>
<dbReference type="Proteomes" id="UP001449657">
    <property type="component" value="Chromosome"/>
</dbReference>
<evidence type="ECO:0000313" key="1">
    <source>
        <dbReference type="EMBL" id="WZN49046.1"/>
    </source>
</evidence>
<dbReference type="RefSeq" id="WP_341843621.1">
    <property type="nucleotide sequence ID" value="NZ_CP149792.1"/>
</dbReference>
<gene>
    <name evidence="1" type="ORF">WJU22_12785</name>
</gene>
<protein>
    <submittedName>
        <fullName evidence="1">DUF1735 domain-containing protein</fullName>
    </submittedName>
</protein>
<keyword evidence="2" id="KW-1185">Reference proteome</keyword>
<proteinExistence type="predicted"/>
<evidence type="ECO:0000313" key="2">
    <source>
        <dbReference type="Proteomes" id="UP001449657"/>
    </source>
</evidence>